<evidence type="ECO:0000313" key="2">
    <source>
        <dbReference type="EMBL" id="EAS05691.2"/>
    </source>
</evidence>
<accession>Q24D50</accession>
<feature type="region of interest" description="Disordered" evidence="1">
    <location>
        <begin position="22"/>
        <end position="56"/>
    </location>
</feature>
<dbReference type="AlphaFoldDB" id="Q24D50"/>
<proteinExistence type="predicted"/>
<dbReference type="RefSeq" id="XP_001025936.2">
    <property type="nucleotide sequence ID" value="XM_001025936.2"/>
</dbReference>
<reference evidence="3" key="1">
    <citation type="journal article" date="2006" name="PLoS Biol.">
        <title>Macronuclear genome sequence of the ciliate Tetrahymena thermophila, a model eukaryote.</title>
        <authorList>
            <person name="Eisen J.A."/>
            <person name="Coyne R.S."/>
            <person name="Wu M."/>
            <person name="Wu D."/>
            <person name="Thiagarajan M."/>
            <person name="Wortman J.R."/>
            <person name="Badger J.H."/>
            <person name="Ren Q."/>
            <person name="Amedeo P."/>
            <person name="Jones K.M."/>
            <person name="Tallon L.J."/>
            <person name="Delcher A.L."/>
            <person name="Salzberg S.L."/>
            <person name="Silva J.C."/>
            <person name="Haas B.J."/>
            <person name="Majoros W.H."/>
            <person name="Farzad M."/>
            <person name="Carlton J.M."/>
            <person name="Smith R.K. Jr."/>
            <person name="Garg J."/>
            <person name="Pearlman R.E."/>
            <person name="Karrer K.M."/>
            <person name="Sun L."/>
            <person name="Manning G."/>
            <person name="Elde N.C."/>
            <person name="Turkewitz A.P."/>
            <person name="Asai D.J."/>
            <person name="Wilkes D.E."/>
            <person name="Wang Y."/>
            <person name="Cai H."/>
            <person name="Collins K."/>
            <person name="Stewart B.A."/>
            <person name="Lee S.R."/>
            <person name="Wilamowska K."/>
            <person name="Weinberg Z."/>
            <person name="Ruzzo W.L."/>
            <person name="Wloga D."/>
            <person name="Gaertig J."/>
            <person name="Frankel J."/>
            <person name="Tsao C.-C."/>
            <person name="Gorovsky M.A."/>
            <person name="Keeling P.J."/>
            <person name="Waller R.F."/>
            <person name="Patron N.J."/>
            <person name="Cherry J.M."/>
            <person name="Stover N.A."/>
            <person name="Krieger C.J."/>
            <person name="del Toro C."/>
            <person name="Ryder H.F."/>
            <person name="Williamson S.C."/>
            <person name="Barbeau R.A."/>
            <person name="Hamilton E.P."/>
            <person name="Orias E."/>
        </authorList>
    </citation>
    <scope>NUCLEOTIDE SEQUENCE [LARGE SCALE GENOMIC DNA]</scope>
    <source>
        <strain evidence="3">SB210</strain>
    </source>
</reference>
<dbReference type="EMBL" id="GG662333">
    <property type="protein sequence ID" value="EAS05691.2"/>
    <property type="molecule type" value="Genomic_DNA"/>
</dbReference>
<dbReference type="KEGG" id="tet:TTHERM_01111040"/>
<keyword evidence="3" id="KW-1185">Reference proteome</keyword>
<gene>
    <name evidence="2" type="ORF">TTHERM_01111040</name>
</gene>
<evidence type="ECO:0000313" key="3">
    <source>
        <dbReference type="Proteomes" id="UP000009168"/>
    </source>
</evidence>
<dbReference type="InParanoid" id="Q24D50"/>
<dbReference type="GeneID" id="7846994"/>
<dbReference type="HOGENOM" id="CLU_324800_0_0_1"/>
<organism evidence="2 3">
    <name type="scientific">Tetrahymena thermophila (strain SB210)</name>
    <dbReference type="NCBI Taxonomy" id="312017"/>
    <lineage>
        <taxon>Eukaryota</taxon>
        <taxon>Sar</taxon>
        <taxon>Alveolata</taxon>
        <taxon>Ciliophora</taxon>
        <taxon>Intramacronucleata</taxon>
        <taxon>Oligohymenophorea</taxon>
        <taxon>Hymenostomatida</taxon>
        <taxon>Tetrahymenina</taxon>
        <taxon>Tetrahymenidae</taxon>
        <taxon>Tetrahymena</taxon>
    </lineage>
</organism>
<protein>
    <submittedName>
        <fullName evidence="2">Uncharacterized protein</fullName>
    </submittedName>
</protein>
<dbReference type="Proteomes" id="UP000009168">
    <property type="component" value="Unassembled WGS sequence"/>
</dbReference>
<sequence length="763" mass="88073">MLQNHNQMRSKSVGTSENFAKISQNTDKHSNSNFATSVSKNTPYSQGKSTFFGSTQSQYDNQNLRKDQLNIQISEFTPFVKQTEKSNVQTDSEELKYIVSPQKIGLAQVHQAIQMKTKRQCNLKSRVKSNDLSNYTNNQQIVIQNQSELFNAKKHRENESLNQKKLSQTKFNFNIKYFFKQPQEINDQKNVDKCLKDEQTPQKNHLFSTTSANLRYQKYNILSSQNRSQLKDLAIPFQQLNKQKISIPKCLLPIQQQNSQNILSQELQLKSSFEKNQIKQQKQNLISQELLNPTQKEEKINENKNVKHYFFNSFLLKRPKNNTNSKQEYNNLSLKAEKSSIVKNTFDEDEIKQQTQNVDISSDLFSKFKAKGSLFDIGQLDGQMSCLSKKSSNFSQTQENTELKTLNQVSFSQNNLQSDGSDIRSLSRLNLRKGQVSQESNISQNASQTAANTTKLRQLSLKDRLVTIAEQDTKQIEQISPNKYQIVVSPHTPVSTWQEKNLIPLESPSKRQNMPPSPLSQSPVSVRRRMYDLQAIDSVSFQVKDQQIGLGMQGIQNNQEQIINNSKDQQKQKTSYKLTKLKSQIETLIPLTLKRIVEKPFKQNIEVIKYGLSRSDPQGPKICINEFEIFQIFIRIIDHYDTAMKNENDTFRKMHSAQNQLLERLINKITSVQDAIKTIFNIKQGCSKISKIIYKLFEGISHLRFIFFEAEVLSPEKIALLEMQTKEDSVPPLINDTSSKILADRLFHNNFSFKDRELCEQLL</sequence>
<evidence type="ECO:0000256" key="1">
    <source>
        <dbReference type="SAM" id="MobiDB-lite"/>
    </source>
</evidence>
<name>Q24D50_TETTS</name>